<accession>A0ABW1ZL04</accession>
<dbReference type="EMBL" id="JBHSWB010000001">
    <property type="protein sequence ID" value="MFC6661139.1"/>
    <property type="molecule type" value="Genomic_DNA"/>
</dbReference>
<dbReference type="Proteomes" id="UP001596317">
    <property type="component" value="Unassembled WGS sequence"/>
</dbReference>
<gene>
    <name evidence="2" type="ORF">ACFP90_12880</name>
</gene>
<name>A0ABW1ZL04_9DEIO</name>
<reference evidence="3" key="1">
    <citation type="journal article" date="2019" name="Int. J. Syst. Evol. Microbiol.">
        <title>The Global Catalogue of Microorganisms (GCM) 10K type strain sequencing project: providing services to taxonomists for standard genome sequencing and annotation.</title>
        <authorList>
            <consortium name="The Broad Institute Genomics Platform"/>
            <consortium name="The Broad Institute Genome Sequencing Center for Infectious Disease"/>
            <person name="Wu L."/>
            <person name="Ma J."/>
        </authorList>
    </citation>
    <scope>NUCLEOTIDE SEQUENCE [LARGE SCALE GENOMIC DNA]</scope>
    <source>
        <strain evidence="3">CCUG 63830</strain>
    </source>
</reference>
<comment type="caution">
    <text evidence="2">The sequence shown here is derived from an EMBL/GenBank/DDBJ whole genome shotgun (WGS) entry which is preliminary data.</text>
</comment>
<evidence type="ECO:0000313" key="2">
    <source>
        <dbReference type="EMBL" id="MFC6661139.1"/>
    </source>
</evidence>
<dbReference type="RefSeq" id="WP_224612264.1">
    <property type="nucleotide sequence ID" value="NZ_JAIQXV010000025.1"/>
</dbReference>
<protein>
    <recommendedName>
        <fullName evidence="4">Transposase IS4-like domain-containing protein</fullName>
    </recommendedName>
</protein>
<feature type="region of interest" description="Disordered" evidence="1">
    <location>
        <begin position="96"/>
        <end position="123"/>
    </location>
</feature>
<keyword evidence="3" id="KW-1185">Reference proteome</keyword>
<sequence>MPALEDAPLYQAVDGTGVSLLSKVRGTAGRVYGDGAAIGKGGVDRRFFYGVKLVALVSDQGLIHGFISGPANTEERFLLEGLLRWRADPLAEPPTGEALTALLGPSHRHRGQRKGPSGPLGPRYAAGQATEPIVILADDGYAGQAWQTHWHEAFDVRVVTQRHARHQRLGRWLAGKRQVVESAFSRLHDWFALERPRTKSLLGWWVRLSAKVAAHNAWIILNALWDRPLGAKWDLLALP</sequence>
<evidence type="ECO:0000313" key="3">
    <source>
        <dbReference type="Proteomes" id="UP001596317"/>
    </source>
</evidence>
<evidence type="ECO:0008006" key="4">
    <source>
        <dbReference type="Google" id="ProtNLM"/>
    </source>
</evidence>
<organism evidence="2 3">
    <name type="scientific">Deinococcus multiflagellatus</name>
    <dbReference type="NCBI Taxonomy" id="1656887"/>
    <lineage>
        <taxon>Bacteria</taxon>
        <taxon>Thermotogati</taxon>
        <taxon>Deinococcota</taxon>
        <taxon>Deinococci</taxon>
        <taxon>Deinococcales</taxon>
        <taxon>Deinococcaceae</taxon>
        <taxon>Deinococcus</taxon>
    </lineage>
</organism>
<evidence type="ECO:0000256" key="1">
    <source>
        <dbReference type="SAM" id="MobiDB-lite"/>
    </source>
</evidence>
<proteinExistence type="predicted"/>